<name>A0A974NGX0_9GAMM</name>
<dbReference type="EMBL" id="CP067393">
    <property type="protein sequence ID" value="QQP86595.1"/>
    <property type="molecule type" value="Genomic_DNA"/>
</dbReference>
<organism evidence="3 4">
    <name type="scientific">Entomomonas asaccharolytica</name>
    <dbReference type="NCBI Taxonomy" id="2785331"/>
    <lineage>
        <taxon>Bacteria</taxon>
        <taxon>Pseudomonadati</taxon>
        <taxon>Pseudomonadota</taxon>
        <taxon>Gammaproteobacteria</taxon>
        <taxon>Pseudomonadales</taxon>
        <taxon>Pseudomonadaceae</taxon>
        <taxon>Entomomonas</taxon>
    </lineage>
</organism>
<evidence type="ECO:0000313" key="4">
    <source>
        <dbReference type="Proteomes" id="UP000595278"/>
    </source>
</evidence>
<evidence type="ECO:0000313" key="3">
    <source>
        <dbReference type="EMBL" id="QQP86595.1"/>
    </source>
</evidence>
<feature type="domain" description="Scaffold protein FimL second" evidence="2">
    <location>
        <begin position="169"/>
        <end position="299"/>
    </location>
</feature>
<evidence type="ECO:0000259" key="2">
    <source>
        <dbReference type="Pfam" id="PF26379"/>
    </source>
</evidence>
<keyword evidence="4" id="KW-1185">Reference proteome</keyword>
<dbReference type="KEGG" id="eaz:JHT90_04985"/>
<feature type="compositionally biased region" description="Basic and acidic residues" evidence="1">
    <location>
        <begin position="720"/>
        <end position="730"/>
    </location>
</feature>
<feature type="region of interest" description="Disordered" evidence="1">
    <location>
        <begin position="686"/>
        <end position="737"/>
    </location>
</feature>
<dbReference type="Proteomes" id="UP000595278">
    <property type="component" value="Chromosome"/>
</dbReference>
<sequence>MTDLATPTTPKQMKTIITLLNLVKNELFITIDHAERCLEMFISERQSNASLQQFIQALQQIRGSLTLIEISGATTLTDLMLERALAIPTEADGQWDNTLSTLSTAIFTLRRYLENFENYPYPLPELLLPVINELRLTDKKPPLPDSYFADISIIQPPLPNPLPETIDLALFGRLRQMYQIGLLGLIKDENREASLRMMSRSMDRLQKHLDDENAARLCWVTSAAIESFTDSRMTAYPTRKKLFSRVDQQLRKTQINHESINESLLKDLLYIVSLDNAFGIKALTVFGAFNLAPLPYNNKVLEAEMNKLAGPSQSAICSFTAAVREELVQTQYSIDAFTSRSADHQTLTESLLNNLEHLIKTLSLVGLQSAETMLKEQIGILELNKNETDLSPSILDKLADVILHVEGIILNYETTASCDDNEKSMASNPDAVEDTINQYLKQGRSLAIQESLTGIGTAQQNIMGYVESKGDKQYLEKMPQILNEIYGCLLFLNQERAAKIIRQCNYYIDTKMLTTDTLPDTQQLDNLADIFASLEFFMETGTLNSNVVADNKVLDLAEESLATLNVPDIEIPAAPIAPAVTAKKARAIPTLDTVAPEAINNNAKPASLFTDVYDEKAINNNTETLQESKDLDFNLDDFSSFKVDVTASQEEQKTATIGNTDIIKEPTAATPAPTVETTKVEEKTLADISASSKLSLEPIAQTDENKEEKPATKPQSTEKVQSDDDIKFTRPENWTLS</sequence>
<gene>
    <name evidence="3" type="ORF">JHT90_04985</name>
</gene>
<protein>
    <recommendedName>
        <fullName evidence="2">Scaffold protein FimL second domain-containing protein</fullName>
    </recommendedName>
</protein>
<dbReference type="Pfam" id="PF26379">
    <property type="entry name" value="FimL_2nd"/>
    <property type="match status" value="1"/>
</dbReference>
<accession>A0A974NGX0</accession>
<dbReference type="RefSeq" id="WP_201094820.1">
    <property type="nucleotide sequence ID" value="NZ_CP067393.1"/>
</dbReference>
<dbReference type="InterPro" id="IPR058661">
    <property type="entry name" value="FimL_2nd"/>
</dbReference>
<evidence type="ECO:0000256" key="1">
    <source>
        <dbReference type="SAM" id="MobiDB-lite"/>
    </source>
</evidence>
<proteinExistence type="predicted"/>
<dbReference type="AlphaFoldDB" id="A0A974NGX0"/>
<reference evidence="3 4" key="1">
    <citation type="submission" date="2021-01" db="EMBL/GenBank/DDBJ databases">
        <title>Entomomonas sp. F2A isolated from a house cricket (Acheta domesticus).</title>
        <authorList>
            <person name="Spergser J."/>
            <person name="Busse H.-J."/>
        </authorList>
    </citation>
    <scope>NUCLEOTIDE SEQUENCE [LARGE SCALE GENOMIC DNA]</scope>
    <source>
        <strain evidence="3 4">F2A</strain>
    </source>
</reference>